<dbReference type="RefSeq" id="WP_088254234.1">
    <property type="nucleotide sequence ID" value="NZ_NIDE01000004.1"/>
</dbReference>
<comment type="caution">
    <text evidence="5">The sequence shown here is derived from an EMBL/GenBank/DDBJ whole genome shotgun (WGS) entry which is preliminary data.</text>
</comment>
<feature type="domain" description="Rhamnogalacturonan lyase family 11 C-terminal" evidence="4">
    <location>
        <begin position="155"/>
        <end position="624"/>
    </location>
</feature>
<dbReference type="PANTHER" id="PTHR43118">
    <property type="entry name" value="RHAMNOGALACTURONAN LYASE (EUROFUNG)"/>
    <property type="match status" value="1"/>
</dbReference>
<dbReference type="OrthoDB" id="9802318at2"/>
<dbReference type="InterPro" id="IPR049366">
    <property type="entry name" value="RGL11_C"/>
</dbReference>
<feature type="region of interest" description="Disordered" evidence="1">
    <location>
        <begin position="612"/>
        <end position="633"/>
    </location>
</feature>
<dbReference type="Pfam" id="PF18370">
    <property type="entry name" value="RGI_lyase"/>
    <property type="match status" value="1"/>
</dbReference>
<evidence type="ECO:0000313" key="5">
    <source>
        <dbReference type="EMBL" id="OWK43388.1"/>
    </source>
</evidence>
<evidence type="ECO:0000256" key="1">
    <source>
        <dbReference type="SAM" id="MobiDB-lite"/>
    </source>
</evidence>
<evidence type="ECO:0000259" key="4">
    <source>
        <dbReference type="Pfam" id="PF21348"/>
    </source>
</evidence>
<evidence type="ECO:0000259" key="3">
    <source>
        <dbReference type="Pfam" id="PF18370"/>
    </source>
</evidence>
<sequence length="633" mass="68975">MFKAGAVALGAILLLTLATAAFVPALAQPGPTEAPAPRPLLTRQMEKLGRGVVAIHQGGGKVFVSWRLLGTDPDNVAFNVYRRSGDEKPVKLNAEPLTKATCYQDTADLTKSTAYFVRPVLDGTEGVASAPFSFPTDPPARAYLAIPIQTLPGHTPNDAAVGDLDGDGEYEIVLKQEQRPRDNSQKGTTGETKLEAYKLDGTLLWRINLGKNIREGAHYTQFLVYDFDGDGKAEVICKTADGTVDGTGTVIGVPKADHRNADGYVLTGPEFLTVFDGQTGKALATVDYVPPRGKVADWGDAYGNRVDRFLAGVAYLDGERPSAVFCRGYYTRTVLAAWDWRGGKLTQRWTFDSDDGTTGNRAYRGQGDHSLSVADVDGDGKDDIIYGACCVGSNGKGLYSTGLGHGDALHVSDLDPDHPGLEVFNIHEKTRKNVGVSFRDAATGKVLWEKPSADVGRGVAMDIDPRHKGYESWASGPGLSGVWNVKGEQVSRRKPRSCNFGVWWDGDLLREILDRTTITKWNWEPETETTLLSATGCASNNGTKATPCLCADILGDWREEVIWRSADNKELRIYTTTIPTDHRLYTLMHDPQYRLSAAWQNVGYNQPTQSGFYLGEGMKPPPRPRITTTPVSR</sequence>
<accession>A0A225DXX4</accession>
<dbReference type="InterPro" id="IPR013783">
    <property type="entry name" value="Ig-like_fold"/>
</dbReference>
<dbReference type="InterPro" id="IPR028994">
    <property type="entry name" value="Integrin_alpha_N"/>
</dbReference>
<dbReference type="InterPro" id="IPR041624">
    <property type="entry name" value="RGI_lyase"/>
</dbReference>
<dbReference type="SUPFAM" id="SSF69318">
    <property type="entry name" value="Integrin alpha N-terminal domain"/>
    <property type="match status" value="1"/>
</dbReference>
<proteinExistence type="predicted"/>
<name>A0A225DXX4_9BACT</name>
<keyword evidence="5" id="KW-0456">Lyase</keyword>
<evidence type="ECO:0000313" key="6">
    <source>
        <dbReference type="Proteomes" id="UP000214646"/>
    </source>
</evidence>
<dbReference type="CDD" id="cd10318">
    <property type="entry name" value="RGL11"/>
    <property type="match status" value="1"/>
</dbReference>
<evidence type="ECO:0000256" key="2">
    <source>
        <dbReference type="SAM" id="SignalP"/>
    </source>
</evidence>
<dbReference type="Pfam" id="PF21348">
    <property type="entry name" value="RGL11_C"/>
    <property type="match status" value="1"/>
</dbReference>
<feature type="signal peptide" evidence="2">
    <location>
        <begin position="1"/>
        <end position="27"/>
    </location>
</feature>
<dbReference type="InterPro" id="IPR034641">
    <property type="entry name" value="RGL11"/>
</dbReference>
<protein>
    <submittedName>
        <fullName evidence="5">Putative rhamnogalacturonan lyase in rhamnose utilization cluster</fullName>
    </submittedName>
</protein>
<feature type="domain" description="Rhamnogalacturonan I lyase beta-sheet" evidence="3">
    <location>
        <begin position="43"/>
        <end position="131"/>
    </location>
</feature>
<dbReference type="PANTHER" id="PTHR43118:SF1">
    <property type="entry name" value="RHAMNOGALACTURONAN LYASE (EUROFUNG)"/>
    <property type="match status" value="1"/>
</dbReference>
<dbReference type="GO" id="GO:0016829">
    <property type="term" value="F:lyase activity"/>
    <property type="evidence" value="ECO:0007669"/>
    <property type="project" value="UniProtKB-KW"/>
</dbReference>
<dbReference type="EMBL" id="NIDE01000004">
    <property type="protein sequence ID" value="OWK43388.1"/>
    <property type="molecule type" value="Genomic_DNA"/>
</dbReference>
<feature type="chain" id="PRO_5012940193" evidence="2">
    <location>
        <begin position="28"/>
        <end position="633"/>
    </location>
</feature>
<keyword evidence="6" id="KW-1185">Reference proteome</keyword>
<dbReference type="AlphaFoldDB" id="A0A225DXX4"/>
<organism evidence="5 6">
    <name type="scientific">Fimbriiglobus ruber</name>
    <dbReference type="NCBI Taxonomy" id="1908690"/>
    <lineage>
        <taxon>Bacteria</taxon>
        <taxon>Pseudomonadati</taxon>
        <taxon>Planctomycetota</taxon>
        <taxon>Planctomycetia</taxon>
        <taxon>Gemmatales</taxon>
        <taxon>Gemmataceae</taxon>
        <taxon>Fimbriiglobus</taxon>
    </lineage>
</organism>
<gene>
    <name evidence="5" type="ORF">FRUB_02987</name>
</gene>
<dbReference type="Proteomes" id="UP000214646">
    <property type="component" value="Unassembled WGS sequence"/>
</dbReference>
<keyword evidence="2" id="KW-0732">Signal</keyword>
<dbReference type="Gene3D" id="2.60.40.10">
    <property type="entry name" value="Immunoglobulins"/>
    <property type="match status" value="1"/>
</dbReference>
<reference evidence="6" key="1">
    <citation type="submission" date="2017-06" db="EMBL/GenBank/DDBJ databases">
        <title>Genome analysis of Fimbriiglobus ruber SP5, the first member of the order Planctomycetales with confirmed chitinolytic capability.</title>
        <authorList>
            <person name="Ravin N.V."/>
            <person name="Rakitin A.L."/>
            <person name="Ivanova A.A."/>
            <person name="Beletsky A.V."/>
            <person name="Kulichevskaya I.S."/>
            <person name="Mardanov A.V."/>
            <person name="Dedysh S.N."/>
        </authorList>
    </citation>
    <scope>NUCLEOTIDE SEQUENCE [LARGE SCALE GENOMIC DNA]</scope>
    <source>
        <strain evidence="6">SP5</strain>
    </source>
</reference>